<reference evidence="2" key="1">
    <citation type="submission" date="2017-06" db="EMBL/GenBank/DDBJ databases">
        <authorList>
            <person name="Varghese N."/>
            <person name="Submissions S."/>
        </authorList>
    </citation>
    <scope>NUCLEOTIDE SEQUENCE [LARGE SCALE GENOMIC DNA]</scope>
    <source>
        <strain evidence="2">NKM1</strain>
    </source>
</reference>
<gene>
    <name evidence="1" type="ORF">SAMN06296052_10424</name>
</gene>
<organism evidence="1 2">
    <name type="scientific">Pontibacter ummariensis</name>
    <dbReference type="NCBI Taxonomy" id="1610492"/>
    <lineage>
        <taxon>Bacteria</taxon>
        <taxon>Pseudomonadati</taxon>
        <taxon>Bacteroidota</taxon>
        <taxon>Cytophagia</taxon>
        <taxon>Cytophagales</taxon>
        <taxon>Hymenobacteraceae</taxon>
        <taxon>Pontibacter</taxon>
    </lineage>
</organism>
<name>A0A239D4T8_9BACT</name>
<dbReference type="OrthoDB" id="893100at2"/>
<protein>
    <submittedName>
        <fullName evidence="1">Uncharacterized protein</fullName>
    </submittedName>
</protein>
<evidence type="ECO:0000313" key="2">
    <source>
        <dbReference type="Proteomes" id="UP000198432"/>
    </source>
</evidence>
<dbReference type="Proteomes" id="UP000198432">
    <property type="component" value="Unassembled WGS sequence"/>
</dbReference>
<keyword evidence="2" id="KW-1185">Reference proteome</keyword>
<evidence type="ECO:0000313" key="1">
    <source>
        <dbReference type="EMBL" id="SNS26623.1"/>
    </source>
</evidence>
<proteinExistence type="predicted"/>
<dbReference type="EMBL" id="FZOQ01000004">
    <property type="protein sequence ID" value="SNS26623.1"/>
    <property type="molecule type" value="Genomic_DNA"/>
</dbReference>
<accession>A0A239D4T8</accession>
<sequence length="154" mass="17768">MTQYNDPLHPKHLPLYRKGQEIYEITAKIVELIPTDDEAQAIIRPLLIEDAAMLSVKVVSAEAADLYDLRMENAAIIRKAARDLLAHCTGLEMFGFKEAQYLHLIREAVEAYRLLFIEWVKDFDQWNYVVDKWGLFNPPGIDVDTSEDDMDNDI</sequence>
<dbReference type="RefSeq" id="WP_089318219.1">
    <property type="nucleotide sequence ID" value="NZ_FZOQ01000004.1"/>
</dbReference>
<dbReference type="AlphaFoldDB" id="A0A239D4T8"/>